<evidence type="ECO:0000256" key="1">
    <source>
        <dbReference type="SAM" id="MobiDB-lite"/>
    </source>
</evidence>
<feature type="compositionally biased region" description="Low complexity" evidence="1">
    <location>
        <begin position="36"/>
        <end position="50"/>
    </location>
</feature>
<accession>A0A5B7J5P0</accession>
<feature type="compositionally biased region" description="Basic residues" evidence="1">
    <location>
        <begin position="1"/>
        <end position="11"/>
    </location>
</feature>
<reference evidence="2 3" key="1">
    <citation type="submission" date="2019-05" db="EMBL/GenBank/DDBJ databases">
        <title>Another draft genome of Portunus trituberculatus and its Hox gene families provides insights of decapod evolution.</title>
        <authorList>
            <person name="Jeong J.-H."/>
            <person name="Song I."/>
            <person name="Kim S."/>
            <person name="Choi T."/>
            <person name="Kim D."/>
            <person name="Ryu S."/>
            <person name="Kim W."/>
        </authorList>
    </citation>
    <scope>NUCLEOTIDE SEQUENCE [LARGE SCALE GENOMIC DNA]</scope>
    <source>
        <tissue evidence="2">Muscle</tissue>
    </source>
</reference>
<feature type="region of interest" description="Disordered" evidence="1">
    <location>
        <begin position="1"/>
        <end position="81"/>
    </location>
</feature>
<organism evidence="2 3">
    <name type="scientific">Portunus trituberculatus</name>
    <name type="common">Swimming crab</name>
    <name type="synonym">Neptunus trituberculatus</name>
    <dbReference type="NCBI Taxonomy" id="210409"/>
    <lineage>
        <taxon>Eukaryota</taxon>
        <taxon>Metazoa</taxon>
        <taxon>Ecdysozoa</taxon>
        <taxon>Arthropoda</taxon>
        <taxon>Crustacea</taxon>
        <taxon>Multicrustacea</taxon>
        <taxon>Malacostraca</taxon>
        <taxon>Eumalacostraca</taxon>
        <taxon>Eucarida</taxon>
        <taxon>Decapoda</taxon>
        <taxon>Pleocyemata</taxon>
        <taxon>Brachyura</taxon>
        <taxon>Eubrachyura</taxon>
        <taxon>Portunoidea</taxon>
        <taxon>Portunidae</taxon>
        <taxon>Portuninae</taxon>
        <taxon>Portunus</taxon>
    </lineage>
</organism>
<name>A0A5B7J5P0_PORTR</name>
<dbReference type="AlphaFoldDB" id="A0A5B7J5P0"/>
<evidence type="ECO:0000313" key="2">
    <source>
        <dbReference type="EMBL" id="MPC88827.1"/>
    </source>
</evidence>
<sequence>MPGRSAWKRLHALPSDTSEKNHRARCGGAQGVQKASTTPLTSPHSHSVSPRTQPLRDCAAVLASDHSSRGSDKVQSHGMIN</sequence>
<protein>
    <submittedName>
        <fullName evidence="2">Uncharacterized protein</fullName>
    </submittedName>
</protein>
<feature type="compositionally biased region" description="Basic and acidic residues" evidence="1">
    <location>
        <begin position="66"/>
        <end position="75"/>
    </location>
</feature>
<keyword evidence="3" id="KW-1185">Reference proteome</keyword>
<evidence type="ECO:0000313" key="3">
    <source>
        <dbReference type="Proteomes" id="UP000324222"/>
    </source>
</evidence>
<proteinExistence type="predicted"/>
<comment type="caution">
    <text evidence="2">The sequence shown here is derived from an EMBL/GenBank/DDBJ whole genome shotgun (WGS) entry which is preliminary data.</text>
</comment>
<dbReference type="Proteomes" id="UP000324222">
    <property type="component" value="Unassembled WGS sequence"/>
</dbReference>
<gene>
    <name evidence="2" type="ORF">E2C01_083748</name>
</gene>
<dbReference type="EMBL" id="VSRR010079070">
    <property type="protein sequence ID" value="MPC88827.1"/>
    <property type="molecule type" value="Genomic_DNA"/>
</dbReference>